<keyword evidence="1" id="KW-0479">Metal-binding</keyword>
<dbReference type="InterPro" id="IPR031329">
    <property type="entry name" value="NEUT/ALK_ceramidase_N"/>
</dbReference>
<keyword evidence="2" id="KW-0746">Sphingolipid metabolism</keyword>
<protein>
    <recommendedName>
        <fullName evidence="2">Neutral ceramidase</fullName>
        <ecNumber evidence="2">3.5.1.23</ecNumber>
    </recommendedName>
</protein>
<keyword evidence="2" id="KW-0443">Lipid metabolism</keyword>
<organism evidence="4 5">
    <name type="scientific">Pontibacter mucosus</name>
    <dbReference type="NCBI Taxonomy" id="1649266"/>
    <lineage>
        <taxon>Bacteria</taxon>
        <taxon>Pseudomonadati</taxon>
        <taxon>Bacteroidota</taxon>
        <taxon>Cytophagia</taxon>
        <taxon>Cytophagales</taxon>
        <taxon>Hymenobacteraceae</taxon>
        <taxon>Pontibacter</taxon>
    </lineage>
</organism>
<dbReference type="GO" id="GO:0046872">
    <property type="term" value="F:metal ion binding"/>
    <property type="evidence" value="ECO:0007669"/>
    <property type="project" value="UniProtKB-KW"/>
</dbReference>
<keyword evidence="5" id="KW-1185">Reference proteome</keyword>
<evidence type="ECO:0000313" key="5">
    <source>
        <dbReference type="Proteomes" id="UP000244225"/>
    </source>
</evidence>
<dbReference type="PANTHER" id="PTHR12670">
    <property type="entry name" value="CERAMIDASE"/>
    <property type="match status" value="1"/>
</dbReference>
<dbReference type="GO" id="GO:0042759">
    <property type="term" value="P:long-chain fatty acid biosynthetic process"/>
    <property type="evidence" value="ECO:0007669"/>
    <property type="project" value="TreeGrafter"/>
</dbReference>
<comment type="cofactor">
    <cofactor evidence="1">
        <name>Zn(2+)</name>
        <dbReference type="ChEBI" id="CHEBI:29105"/>
    </cofactor>
    <text evidence="1">Binds 1 zinc ion per subunit.</text>
</comment>
<dbReference type="Proteomes" id="UP000244225">
    <property type="component" value="Unassembled WGS sequence"/>
</dbReference>
<dbReference type="Pfam" id="PF04734">
    <property type="entry name" value="Ceramidase_alk"/>
    <property type="match status" value="1"/>
</dbReference>
<dbReference type="GO" id="GO:0017040">
    <property type="term" value="F:N-acylsphingosine amidohydrolase activity"/>
    <property type="evidence" value="ECO:0007669"/>
    <property type="project" value="UniProtKB-UniRule"/>
</dbReference>
<proteinExistence type="inferred from homology"/>
<dbReference type="EC" id="3.5.1.23" evidence="2"/>
<sequence>MLLPHSMSSEKPKRAWRYRLLFAMLFLLLLTACVVRPLDRTPYQQSDYYQETISDLHETPAIISHGDTVQVGWAKVNITPPVGTPLAGYGKRLGMAYEQVHDSAWARTFAFSNGQTEAYYVALDLLIVPMEVLQELEEVYPALGLKPEQVYLTATHSHTSFGGWGKKLGIKLMSGKYDEELVERLAQQIVQSMKLARQQLQPTKIGFGSTSAASLVKNRLLDDPDNPYYQDRQQNRDTELRFLKFERQDGSTAILSVFSAHPTILPSDDPTLSRDYPGVLVDVLEERVDFASFSAGAVGSHSTVYFEGDTFASTEAVGERLAKLLREELRRVETKYVSTLGYGRVELELPKPSWRIGKGWRMAPFLFNSIFGEHPAYVTSLQVGDVVFLGAPADYSGEFVANISTQAQQQGQQAIVTSFNGGYIGYITPDKYYNLKEYETRSMNFFGPYSGSYLTEIMLRQLQQHQPQ</sequence>
<name>A0A2T5YPS4_9BACT</name>
<keyword evidence="2" id="KW-0378">Hydrolase</keyword>
<dbReference type="AlphaFoldDB" id="A0A2T5YPS4"/>
<dbReference type="EMBL" id="QBKI01000002">
    <property type="protein sequence ID" value="PTX21315.1"/>
    <property type="molecule type" value="Genomic_DNA"/>
</dbReference>
<evidence type="ECO:0000256" key="1">
    <source>
        <dbReference type="PIRSR" id="PIRSR606823-2"/>
    </source>
</evidence>
<evidence type="ECO:0000259" key="3">
    <source>
        <dbReference type="Pfam" id="PF04734"/>
    </source>
</evidence>
<feature type="domain" description="Neutral/alkaline non-lysosomal ceramidase N-terminal" evidence="3">
    <location>
        <begin position="70"/>
        <end position="290"/>
    </location>
</feature>
<dbReference type="GO" id="GO:0005576">
    <property type="term" value="C:extracellular region"/>
    <property type="evidence" value="ECO:0007669"/>
    <property type="project" value="TreeGrafter"/>
</dbReference>
<dbReference type="PANTHER" id="PTHR12670:SF1">
    <property type="entry name" value="NEUTRAL CERAMIDASE"/>
    <property type="match status" value="1"/>
</dbReference>
<comment type="caution">
    <text evidence="4">The sequence shown here is derived from an EMBL/GenBank/DDBJ whole genome shotgun (WGS) entry which is preliminary data.</text>
</comment>
<dbReference type="GO" id="GO:0046512">
    <property type="term" value="P:sphingosine biosynthetic process"/>
    <property type="evidence" value="ECO:0007669"/>
    <property type="project" value="TreeGrafter"/>
</dbReference>
<keyword evidence="1" id="KW-0862">Zinc</keyword>
<accession>A0A2T5YPS4</accession>
<reference evidence="4 5" key="1">
    <citation type="submission" date="2018-04" db="EMBL/GenBank/DDBJ databases">
        <title>Genomic Encyclopedia of Archaeal and Bacterial Type Strains, Phase II (KMG-II): from individual species to whole genera.</title>
        <authorList>
            <person name="Goeker M."/>
        </authorList>
    </citation>
    <scope>NUCLEOTIDE SEQUENCE [LARGE SCALE GENOMIC DNA]</scope>
    <source>
        <strain evidence="4 5">DSM 100162</strain>
    </source>
</reference>
<feature type="binding site" evidence="1">
    <location>
        <position position="156"/>
    </location>
    <ligand>
        <name>Zn(2+)</name>
        <dbReference type="ChEBI" id="CHEBI:29105"/>
    </ligand>
</feature>
<comment type="similarity">
    <text evidence="2">Belongs to the neutral ceramidase family.</text>
</comment>
<dbReference type="GO" id="GO:0016020">
    <property type="term" value="C:membrane"/>
    <property type="evidence" value="ECO:0007669"/>
    <property type="project" value="GOC"/>
</dbReference>
<dbReference type="InterPro" id="IPR006823">
    <property type="entry name" value="Ceramidase_alk"/>
</dbReference>
<gene>
    <name evidence="4" type="ORF">C8N40_102291</name>
</gene>
<dbReference type="GO" id="GO:0046514">
    <property type="term" value="P:ceramide catabolic process"/>
    <property type="evidence" value="ECO:0007669"/>
    <property type="project" value="InterPro"/>
</dbReference>
<comment type="catalytic activity">
    <reaction evidence="2">
        <text>an N-acylsphing-4-enine + H2O = sphing-4-enine + a fatty acid</text>
        <dbReference type="Rhea" id="RHEA:20856"/>
        <dbReference type="ChEBI" id="CHEBI:15377"/>
        <dbReference type="ChEBI" id="CHEBI:28868"/>
        <dbReference type="ChEBI" id="CHEBI:52639"/>
        <dbReference type="ChEBI" id="CHEBI:57756"/>
        <dbReference type="EC" id="3.5.1.23"/>
    </reaction>
</comment>
<evidence type="ECO:0000313" key="4">
    <source>
        <dbReference type="EMBL" id="PTX21315.1"/>
    </source>
</evidence>
<feature type="binding site" evidence="1">
    <location>
        <position position="261"/>
    </location>
    <ligand>
        <name>Zn(2+)</name>
        <dbReference type="ChEBI" id="CHEBI:29105"/>
    </ligand>
</feature>
<evidence type="ECO:0000256" key="2">
    <source>
        <dbReference type="RuleBase" id="RU366019"/>
    </source>
</evidence>